<name>A0A8K0R6C4_9PLEO</name>
<keyword evidence="1" id="KW-0812">Transmembrane</keyword>
<dbReference type="Proteomes" id="UP000813461">
    <property type="component" value="Unassembled WGS sequence"/>
</dbReference>
<dbReference type="InterPro" id="IPR051490">
    <property type="entry name" value="THEM6_lcsJ_thioesterase"/>
</dbReference>
<evidence type="ECO:0000256" key="1">
    <source>
        <dbReference type="SAM" id="Phobius"/>
    </source>
</evidence>
<comment type="caution">
    <text evidence="2">The sequence shown here is derived from an EMBL/GenBank/DDBJ whole genome shotgun (WGS) entry which is preliminary data.</text>
</comment>
<dbReference type="PANTHER" id="PTHR12475">
    <property type="match status" value="1"/>
</dbReference>
<reference evidence="2" key="1">
    <citation type="journal article" date="2021" name="Nat. Commun.">
        <title>Genetic determinants of endophytism in the Arabidopsis root mycobiome.</title>
        <authorList>
            <person name="Mesny F."/>
            <person name="Miyauchi S."/>
            <person name="Thiergart T."/>
            <person name="Pickel B."/>
            <person name="Atanasova L."/>
            <person name="Karlsson M."/>
            <person name="Huettel B."/>
            <person name="Barry K.W."/>
            <person name="Haridas S."/>
            <person name="Chen C."/>
            <person name="Bauer D."/>
            <person name="Andreopoulos W."/>
            <person name="Pangilinan J."/>
            <person name="LaButti K."/>
            <person name="Riley R."/>
            <person name="Lipzen A."/>
            <person name="Clum A."/>
            <person name="Drula E."/>
            <person name="Henrissat B."/>
            <person name="Kohler A."/>
            <person name="Grigoriev I.V."/>
            <person name="Martin F.M."/>
            <person name="Hacquard S."/>
        </authorList>
    </citation>
    <scope>NUCLEOTIDE SEQUENCE</scope>
    <source>
        <strain evidence="2">MPI-SDFR-AT-0120</strain>
    </source>
</reference>
<evidence type="ECO:0000313" key="2">
    <source>
        <dbReference type="EMBL" id="KAH7087701.1"/>
    </source>
</evidence>
<dbReference type="PANTHER" id="PTHR12475:SF4">
    <property type="entry name" value="PROTEIN THEM6"/>
    <property type="match status" value="1"/>
</dbReference>
<keyword evidence="1" id="KW-1133">Transmembrane helix</keyword>
<evidence type="ECO:0008006" key="4">
    <source>
        <dbReference type="Google" id="ProtNLM"/>
    </source>
</evidence>
<dbReference type="AlphaFoldDB" id="A0A8K0R6C4"/>
<keyword evidence="1" id="KW-0472">Membrane</keyword>
<dbReference type="EMBL" id="JAGMVJ010000009">
    <property type="protein sequence ID" value="KAH7087701.1"/>
    <property type="molecule type" value="Genomic_DNA"/>
</dbReference>
<evidence type="ECO:0000313" key="3">
    <source>
        <dbReference type="Proteomes" id="UP000813461"/>
    </source>
</evidence>
<feature type="transmembrane region" description="Helical" evidence="1">
    <location>
        <begin position="19"/>
        <end position="38"/>
    </location>
</feature>
<proteinExistence type="predicted"/>
<keyword evidence="3" id="KW-1185">Reference proteome</keyword>
<organism evidence="2 3">
    <name type="scientific">Paraphoma chrysanthemicola</name>
    <dbReference type="NCBI Taxonomy" id="798071"/>
    <lineage>
        <taxon>Eukaryota</taxon>
        <taxon>Fungi</taxon>
        <taxon>Dikarya</taxon>
        <taxon>Ascomycota</taxon>
        <taxon>Pezizomycotina</taxon>
        <taxon>Dothideomycetes</taxon>
        <taxon>Pleosporomycetidae</taxon>
        <taxon>Pleosporales</taxon>
        <taxon>Pleosporineae</taxon>
        <taxon>Phaeosphaeriaceae</taxon>
        <taxon>Paraphoma</taxon>
    </lineage>
</organism>
<accession>A0A8K0R6C4</accession>
<protein>
    <recommendedName>
        <fullName evidence="4">Capsule polysaccharide biosynthesis protein</fullName>
    </recommendedName>
</protein>
<gene>
    <name evidence="2" type="ORF">FB567DRAFT_560440</name>
</gene>
<sequence>MACIGIFTGPGITLTLSPMRLFICTGLLVVVLLARYFLLWRSHLTVRSARHGGEALFAPVVTSSYTPLLDIDYNLHKSNSTFFNDLYNNRTELMLALFKDVVKPGSQGKATIRAKMFNIGRTSCTFKKPIALFAKYEISSRSGSNNIGRTILGRQSEKPYDVHHDDCIYAPAVTKHVFKQGRQICSPESVMHECGLLSPRSTTGGPEGLTNRCSNIAQEFNGHWTGDNVQAERNKHLKVAQNFAALDGLQKTLIGRSGPVLYAY</sequence>
<dbReference type="OrthoDB" id="265761at2759"/>